<dbReference type="InterPro" id="IPR055348">
    <property type="entry name" value="DctQ"/>
</dbReference>
<evidence type="ECO:0000256" key="2">
    <source>
        <dbReference type="ARBA" id="ARBA00022448"/>
    </source>
</evidence>
<feature type="transmembrane region" description="Helical" evidence="9">
    <location>
        <begin position="48"/>
        <end position="65"/>
    </location>
</feature>
<keyword evidence="4 9" id="KW-0997">Cell inner membrane</keyword>
<dbReference type="RefSeq" id="WP_100671010.1">
    <property type="nucleotide sequence ID" value="NZ_NJGD01000003.1"/>
</dbReference>
<dbReference type="GO" id="GO:0022857">
    <property type="term" value="F:transmembrane transporter activity"/>
    <property type="evidence" value="ECO:0007669"/>
    <property type="project" value="UniProtKB-UniRule"/>
</dbReference>
<evidence type="ECO:0000256" key="4">
    <source>
        <dbReference type="ARBA" id="ARBA00022519"/>
    </source>
</evidence>
<evidence type="ECO:0000256" key="1">
    <source>
        <dbReference type="ARBA" id="ARBA00004429"/>
    </source>
</evidence>
<reference evidence="11 12" key="1">
    <citation type="submission" date="2017-06" db="EMBL/GenBank/DDBJ databases">
        <title>Ensifer strains isolated from leguminous trees and herbs display diverse denitrification phenotypes with some acting as strong N2O sinks.</title>
        <authorList>
            <person name="Woliy K."/>
            <person name="Mania D."/>
            <person name="Bakken L.R."/>
            <person name="Frostegard A."/>
        </authorList>
    </citation>
    <scope>NUCLEOTIDE SEQUENCE [LARGE SCALE GENOMIC DNA]</scope>
    <source>
        <strain evidence="11 12">AC50a</strain>
    </source>
</reference>
<evidence type="ECO:0000313" key="12">
    <source>
        <dbReference type="Proteomes" id="UP000231987"/>
    </source>
</evidence>
<evidence type="ECO:0000256" key="6">
    <source>
        <dbReference type="ARBA" id="ARBA00022989"/>
    </source>
</evidence>
<gene>
    <name evidence="11" type="ORF">CEJ86_08240</name>
</gene>
<accession>A0A2J0Z597</accession>
<keyword evidence="3" id="KW-1003">Cell membrane</keyword>
<dbReference type="PANTHER" id="PTHR35011:SF2">
    <property type="entry name" value="2,3-DIKETO-L-GULONATE TRAP TRANSPORTER SMALL PERMEASE PROTEIN YIAM"/>
    <property type="match status" value="1"/>
</dbReference>
<evidence type="ECO:0000256" key="7">
    <source>
        <dbReference type="ARBA" id="ARBA00023136"/>
    </source>
</evidence>
<evidence type="ECO:0000256" key="3">
    <source>
        <dbReference type="ARBA" id="ARBA00022475"/>
    </source>
</evidence>
<keyword evidence="2 9" id="KW-0813">Transport</keyword>
<dbReference type="EMBL" id="NJGD01000003">
    <property type="protein sequence ID" value="PJR15691.1"/>
    <property type="molecule type" value="Genomic_DNA"/>
</dbReference>
<comment type="similarity">
    <text evidence="8 9">Belongs to the TRAP transporter small permease family.</text>
</comment>
<comment type="subunit">
    <text evidence="9">The complex comprises the extracytoplasmic solute receptor protein and the two transmembrane proteins.</text>
</comment>
<keyword evidence="7 9" id="KW-0472">Membrane</keyword>
<feature type="transmembrane region" description="Helical" evidence="9">
    <location>
        <begin position="7"/>
        <end position="28"/>
    </location>
</feature>
<dbReference type="Pfam" id="PF04290">
    <property type="entry name" value="DctQ"/>
    <property type="match status" value="1"/>
</dbReference>
<name>A0A2J0Z597_RHIML</name>
<keyword evidence="6 9" id="KW-1133">Transmembrane helix</keyword>
<feature type="transmembrane region" description="Helical" evidence="9">
    <location>
        <begin position="86"/>
        <end position="103"/>
    </location>
</feature>
<dbReference type="PANTHER" id="PTHR35011">
    <property type="entry name" value="2,3-DIKETO-L-GULONATE TRAP TRANSPORTER SMALL PERMEASE PROTEIN YIAM"/>
    <property type="match status" value="1"/>
</dbReference>
<comment type="subcellular location">
    <subcellularLocation>
        <location evidence="1 9">Cell inner membrane</location>
        <topology evidence="1 9">Multi-pass membrane protein</topology>
    </subcellularLocation>
</comment>
<dbReference type="GO" id="GO:0015740">
    <property type="term" value="P:C4-dicarboxylate transport"/>
    <property type="evidence" value="ECO:0007669"/>
    <property type="project" value="TreeGrafter"/>
</dbReference>
<dbReference type="AlphaFoldDB" id="A0A2J0Z597"/>
<organism evidence="11 12">
    <name type="scientific">Rhizobium meliloti</name>
    <name type="common">Ensifer meliloti</name>
    <name type="synonym">Sinorhizobium meliloti</name>
    <dbReference type="NCBI Taxonomy" id="382"/>
    <lineage>
        <taxon>Bacteria</taxon>
        <taxon>Pseudomonadati</taxon>
        <taxon>Pseudomonadota</taxon>
        <taxon>Alphaproteobacteria</taxon>
        <taxon>Hyphomicrobiales</taxon>
        <taxon>Rhizobiaceae</taxon>
        <taxon>Sinorhizobium/Ensifer group</taxon>
        <taxon>Sinorhizobium</taxon>
    </lineage>
</organism>
<feature type="domain" description="Tripartite ATP-independent periplasmic transporters DctQ component" evidence="10">
    <location>
        <begin position="23"/>
        <end position="148"/>
    </location>
</feature>
<keyword evidence="5 9" id="KW-0812">Transmembrane</keyword>
<evidence type="ECO:0000313" key="11">
    <source>
        <dbReference type="EMBL" id="PJR15691.1"/>
    </source>
</evidence>
<sequence length="187" mass="20097">MSRIIDFYFFALKVTIALLLAGMVVLVFGNVVLRYAFNQGITVSEELSRMFFVWLTFIGAVVAMREHGHLGVDSLIKRLPPRAAKAAVLCGHALMLFAIWLVISGSWTQTLINLHVGAPATGISMAFFYGAGLAFGIPAFLILLADAFAIATGRIDVTTTDLVRDSEDEAALDDLSAPALGPLSAKH</sequence>
<evidence type="ECO:0000256" key="5">
    <source>
        <dbReference type="ARBA" id="ARBA00022692"/>
    </source>
</evidence>
<evidence type="ECO:0000256" key="8">
    <source>
        <dbReference type="ARBA" id="ARBA00038436"/>
    </source>
</evidence>
<dbReference type="Proteomes" id="UP000231987">
    <property type="component" value="Unassembled WGS sequence"/>
</dbReference>
<comment type="function">
    <text evidence="9">Part of the tripartite ATP-independent periplasmic (TRAP) transport system.</text>
</comment>
<feature type="transmembrane region" description="Helical" evidence="9">
    <location>
        <begin position="123"/>
        <end position="145"/>
    </location>
</feature>
<protein>
    <recommendedName>
        <fullName evidence="9">TRAP transporter small permease protein</fullName>
    </recommendedName>
</protein>
<evidence type="ECO:0000256" key="9">
    <source>
        <dbReference type="RuleBase" id="RU369079"/>
    </source>
</evidence>
<dbReference type="InterPro" id="IPR007387">
    <property type="entry name" value="TRAP_DctQ"/>
</dbReference>
<proteinExistence type="inferred from homology"/>
<comment type="caution">
    <text evidence="11">The sequence shown here is derived from an EMBL/GenBank/DDBJ whole genome shotgun (WGS) entry which is preliminary data.</text>
</comment>
<evidence type="ECO:0000259" key="10">
    <source>
        <dbReference type="Pfam" id="PF04290"/>
    </source>
</evidence>
<dbReference type="GO" id="GO:0005886">
    <property type="term" value="C:plasma membrane"/>
    <property type="evidence" value="ECO:0007669"/>
    <property type="project" value="UniProtKB-SubCell"/>
</dbReference>